<keyword evidence="2" id="KW-1185">Reference proteome</keyword>
<dbReference type="InterPro" id="IPR019291">
    <property type="entry name" value="Host_attachment_protein"/>
</dbReference>
<protein>
    <recommendedName>
        <fullName evidence="3">Host attachment protein</fullName>
    </recommendedName>
</protein>
<evidence type="ECO:0008006" key="3">
    <source>
        <dbReference type="Google" id="ProtNLM"/>
    </source>
</evidence>
<evidence type="ECO:0000313" key="1">
    <source>
        <dbReference type="EMBL" id="GGX53143.1"/>
    </source>
</evidence>
<reference evidence="1" key="2">
    <citation type="submission" date="2020-09" db="EMBL/GenBank/DDBJ databases">
        <authorList>
            <person name="Sun Q."/>
            <person name="Kim S."/>
        </authorList>
    </citation>
    <scope>NUCLEOTIDE SEQUENCE</scope>
    <source>
        <strain evidence="1">KCTC 22169</strain>
    </source>
</reference>
<dbReference type="AlphaFoldDB" id="A0A918K944"/>
<dbReference type="Pfam" id="PF10116">
    <property type="entry name" value="Host_attach"/>
    <property type="match status" value="1"/>
</dbReference>
<dbReference type="RefSeq" id="WP_189608464.1">
    <property type="nucleotide sequence ID" value="NZ_BMXR01000004.1"/>
</dbReference>
<dbReference type="Proteomes" id="UP000626148">
    <property type="component" value="Unassembled WGS sequence"/>
</dbReference>
<reference evidence="1" key="1">
    <citation type="journal article" date="2014" name="Int. J. Syst. Evol. Microbiol.">
        <title>Complete genome sequence of Corynebacterium casei LMG S-19264T (=DSM 44701T), isolated from a smear-ripened cheese.</title>
        <authorList>
            <consortium name="US DOE Joint Genome Institute (JGI-PGF)"/>
            <person name="Walter F."/>
            <person name="Albersmeier A."/>
            <person name="Kalinowski J."/>
            <person name="Ruckert C."/>
        </authorList>
    </citation>
    <scope>NUCLEOTIDE SEQUENCE</scope>
    <source>
        <strain evidence="1">KCTC 22169</strain>
    </source>
</reference>
<accession>A0A918K944</accession>
<comment type="caution">
    <text evidence="1">The sequence shown here is derived from an EMBL/GenBank/DDBJ whole genome shotgun (WGS) entry which is preliminary data.</text>
</comment>
<dbReference type="EMBL" id="BMXR01000004">
    <property type="protein sequence ID" value="GGX53143.1"/>
    <property type="molecule type" value="Genomic_DNA"/>
</dbReference>
<proteinExistence type="predicted"/>
<name>A0A918K944_9GAMM</name>
<gene>
    <name evidence="1" type="ORF">GCM10007392_20800</name>
</gene>
<evidence type="ECO:0000313" key="2">
    <source>
        <dbReference type="Proteomes" id="UP000626148"/>
    </source>
</evidence>
<sequence>MTAWVVVANGGNARLFASSSIEEFEEIETLVNPYNRLHERDLITDRQGLSRNSAALQTESYEQPSAKKHEQERFAAELAGHLEKAYHENRFNTLYLICSPSFLGLVRQELSPKVCETIKAEIHKNLVTHSVSDIRAQLPKRLLPMV</sequence>
<organism evidence="1 2">
    <name type="scientific">Saccharospirillum salsuginis</name>
    <dbReference type="NCBI Taxonomy" id="418750"/>
    <lineage>
        <taxon>Bacteria</taxon>
        <taxon>Pseudomonadati</taxon>
        <taxon>Pseudomonadota</taxon>
        <taxon>Gammaproteobacteria</taxon>
        <taxon>Oceanospirillales</taxon>
        <taxon>Saccharospirillaceae</taxon>
        <taxon>Saccharospirillum</taxon>
    </lineage>
</organism>